<protein>
    <submittedName>
        <fullName evidence="1">Uncharacterized protein</fullName>
    </submittedName>
</protein>
<comment type="caution">
    <text evidence="1">The sequence shown here is derived from an EMBL/GenBank/DDBJ whole genome shotgun (WGS) entry which is preliminary data.</text>
</comment>
<accession>A0ABW5N3I8</accession>
<proteinExistence type="predicted"/>
<name>A0ABW5N3I8_9FLAO</name>
<sequence>MIKIHTPDIDDLKIDKTIFLMETIKELGLEINSFIIAIVHGEPYETIIYIWIDILYSQGKSSDTAARITHRAIRLFLVNVEKN</sequence>
<evidence type="ECO:0000313" key="1">
    <source>
        <dbReference type="EMBL" id="MFD2589691.1"/>
    </source>
</evidence>
<gene>
    <name evidence="1" type="ORF">ACFSTE_02545</name>
</gene>
<dbReference type="EMBL" id="JBHULX010000001">
    <property type="protein sequence ID" value="MFD2589691.1"/>
    <property type="molecule type" value="Genomic_DNA"/>
</dbReference>
<keyword evidence="2" id="KW-1185">Reference proteome</keyword>
<dbReference type="Proteomes" id="UP001597459">
    <property type="component" value="Unassembled WGS sequence"/>
</dbReference>
<organism evidence="1 2">
    <name type="scientific">Aquimarina hainanensis</name>
    <dbReference type="NCBI Taxonomy" id="1578017"/>
    <lineage>
        <taxon>Bacteria</taxon>
        <taxon>Pseudomonadati</taxon>
        <taxon>Bacteroidota</taxon>
        <taxon>Flavobacteriia</taxon>
        <taxon>Flavobacteriales</taxon>
        <taxon>Flavobacteriaceae</taxon>
        <taxon>Aquimarina</taxon>
    </lineage>
</organism>
<dbReference type="RefSeq" id="WP_378258347.1">
    <property type="nucleotide sequence ID" value="NZ_JBHSJV010000001.1"/>
</dbReference>
<reference evidence="2" key="1">
    <citation type="journal article" date="2019" name="Int. J. Syst. Evol. Microbiol.">
        <title>The Global Catalogue of Microorganisms (GCM) 10K type strain sequencing project: providing services to taxonomists for standard genome sequencing and annotation.</title>
        <authorList>
            <consortium name="The Broad Institute Genomics Platform"/>
            <consortium name="The Broad Institute Genome Sequencing Center for Infectious Disease"/>
            <person name="Wu L."/>
            <person name="Ma J."/>
        </authorList>
    </citation>
    <scope>NUCLEOTIDE SEQUENCE [LARGE SCALE GENOMIC DNA]</scope>
    <source>
        <strain evidence="2">KCTC 42423</strain>
    </source>
</reference>
<evidence type="ECO:0000313" key="2">
    <source>
        <dbReference type="Proteomes" id="UP001597459"/>
    </source>
</evidence>